<accession>A0A1D8S512</accession>
<protein>
    <submittedName>
        <fullName evidence="8">Cysteine synthase</fullName>
        <ecNumber evidence="8">2.5.1.47</ecNumber>
    </submittedName>
</protein>
<dbReference type="PANTHER" id="PTHR10314">
    <property type="entry name" value="CYSTATHIONINE BETA-SYNTHASE"/>
    <property type="match status" value="1"/>
</dbReference>
<sequence length="307" mass="32031">MPERAGSGPVADRLTELVGETPLLQLGEFAPNLYGKVESFNPLSSVKDRVAVNMLETAAANGELDTETTVVEATSGNTGIGLAFAGAAMGYEVCLVMPESMSEERRQILQGLGAALELTPAEEGIPGAIERANAIAATGNTYRPRQFENPANPAAHRTGTGPEIEAALDEVDTLVASVGTGGTITGIAQYFKRDLGRTDFEVVAIEPADSKVLEGGEPGSENIPGIGAGFVPDVLELELIDTVERTTSEAARETARELARETGLLAGVSSGAAVDVATRVARSDESQTVVTILPDTGERYLLEGVFE</sequence>
<keyword evidence="5" id="KW-0663">Pyridoxal phosphate</keyword>
<dbReference type="PATRIC" id="fig|1855411.3.peg.1257"/>
<evidence type="ECO:0000256" key="3">
    <source>
        <dbReference type="ARBA" id="ARBA00022605"/>
    </source>
</evidence>
<dbReference type="GeneID" id="29829254"/>
<evidence type="ECO:0000256" key="2">
    <source>
        <dbReference type="ARBA" id="ARBA00007103"/>
    </source>
</evidence>
<evidence type="ECO:0000313" key="8">
    <source>
        <dbReference type="EMBL" id="AOW80435.1"/>
    </source>
</evidence>
<evidence type="ECO:0000256" key="1">
    <source>
        <dbReference type="ARBA" id="ARBA00001933"/>
    </source>
</evidence>
<dbReference type="STRING" id="1873524.HSR6_1331"/>
<dbReference type="Gene3D" id="3.40.50.1100">
    <property type="match status" value="2"/>
</dbReference>
<evidence type="ECO:0000256" key="5">
    <source>
        <dbReference type="ARBA" id="ARBA00022898"/>
    </source>
</evidence>
<dbReference type="Proteomes" id="UP000185608">
    <property type="component" value="Chromosome"/>
</dbReference>
<dbReference type="SUPFAM" id="SSF53686">
    <property type="entry name" value="Tryptophan synthase beta subunit-like PLP-dependent enzymes"/>
    <property type="match status" value="1"/>
</dbReference>
<dbReference type="InterPro" id="IPR036052">
    <property type="entry name" value="TrpB-like_PALP_sf"/>
</dbReference>
<keyword evidence="3" id="KW-0028">Amino-acid biosynthesis</keyword>
<dbReference type="InterPro" id="IPR050214">
    <property type="entry name" value="Cys_Synth/Cystath_Beta-Synth"/>
</dbReference>
<evidence type="ECO:0000256" key="6">
    <source>
        <dbReference type="ARBA" id="ARBA00023192"/>
    </source>
</evidence>
<evidence type="ECO:0000256" key="4">
    <source>
        <dbReference type="ARBA" id="ARBA00022679"/>
    </source>
</evidence>
<comment type="similarity">
    <text evidence="2">Belongs to the cysteine synthase/cystathionine beta-synthase family.</text>
</comment>
<dbReference type="RefSeq" id="WP_070365124.1">
    <property type="nucleotide sequence ID" value="NZ_CP016070.1"/>
</dbReference>
<keyword evidence="4 8" id="KW-0808">Transferase</keyword>
<dbReference type="EMBL" id="CP016070">
    <property type="protein sequence ID" value="AOW80435.1"/>
    <property type="molecule type" value="Genomic_DNA"/>
</dbReference>
<dbReference type="AlphaFoldDB" id="A0A1D8S512"/>
<dbReference type="FunFam" id="3.40.50.1100:FF:000118">
    <property type="entry name" value="Related to CYS4-cystathionine beta-synthase"/>
    <property type="match status" value="1"/>
</dbReference>
<dbReference type="GO" id="GO:0004124">
    <property type="term" value="F:cysteine synthase activity"/>
    <property type="evidence" value="ECO:0007669"/>
    <property type="project" value="UniProtKB-EC"/>
</dbReference>
<comment type="cofactor">
    <cofactor evidence="1">
        <name>pyridoxal 5'-phosphate</name>
        <dbReference type="ChEBI" id="CHEBI:597326"/>
    </cofactor>
</comment>
<evidence type="ECO:0000259" key="7">
    <source>
        <dbReference type="Pfam" id="PF00291"/>
    </source>
</evidence>
<dbReference type="InterPro" id="IPR001926">
    <property type="entry name" value="TrpB-like_PALP"/>
</dbReference>
<name>A0A1D8S512_9EURY</name>
<feature type="domain" description="Tryptophan synthase beta chain-like PALP" evidence="7">
    <location>
        <begin position="15"/>
        <end position="295"/>
    </location>
</feature>
<organism evidence="8 9">
    <name type="scientific">Halodesulfurarchaeum formicicum</name>
    <dbReference type="NCBI Taxonomy" id="1873524"/>
    <lineage>
        <taxon>Archaea</taxon>
        <taxon>Methanobacteriati</taxon>
        <taxon>Methanobacteriota</taxon>
        <taxon>Stenosarchaea group</taxon>
        <taxon>Halobacteria</taxon>
        <taxon>Halobacteriales</taxon>
        <taxon>Halobacteriaceae</taxon>
        <taxon>Halodesulfurarchaeum</taxon>
    </lineage>
</organism>
<evidence type="ECO:0000313" key="9">
    <source>
        <dbReference type="Proteomes" id="UP000185608"/>
    </source>
</evidence>
<keyword evidence="6" id="KW-0198">Cysteine biosynthesis</keyword>
<dbReference type="KEGG" id="halh:HTSR_1258"/>
<proteinExistence type="inferred from homology"/>
<dbReference type="Pfam" id="PF00291">
    <property type="entry name" value="PALP"/>
    <property type="match status" value="1"/>
</dbReference>
<gene>
    <name evidence="8" type="primary">cysK</name>
    <name evidence="8" type="ORF">HTSR_1258</name>
</gene>
<dbReference type="EC" id="2.5.1.47" evidence="8"/>
<reference evidence="8 9" key="1">
    <citation type="submission" date="2016-06" db="EMBL/GenBank/DDBJ databases">
        <title>Discovery of anaerobic lithoheterotrophic haloarchaeon capable of sulfur respiration by hydrogen and formate.</title>
        <authorList>
            <person name="Sorokin D.Y."/>
            <person name="Kublanov I.V."/>
            <person name="Roman P."/>
            <person name="Sinninghe Damste J.S."/>
            <person name="Golyshin P.N."/>
            <person name="Rojo D."/>
            <person name="Ciordia S."/>
            <person name="Mena Md.C."/>
            <person name="Ferrer M."/>
            <person name="Smedile F."/>
            <person name="Messina E."/>
            <person name="La Cono V."/>
            <person name="Yakimov M.M."/>
        </authorList>
    </citation>
    <scope>NUCLEOTIDE SEQUENCE [LARGE SCALE GENOMIC DNA]</scope>
    <source>
        <strain evidence="8 9">HTSR1</strain>
    </source>
</reference>
<dbReference type="CDD" id="cd01561">
    <property type="entry name" value="CBS_like"/>
    <property type="match status" value="1"/>
</dbReference>
<dbReference type="FunFam" id="3.40.50.1100:FF:000016">
    <property type="entry name" value="Cysteine synthase A"/>
    <property type="match status" value="1"/>
</dbReference>